<keyword evidence="1" id="KW-0728">SH3 domain</keyword>
<dbReference type="Gene3D" id="2.30.30.40">
    <property type="entry name" value="SH3 Domains"/>
    <property type="match status" value="1"/>
</dbReference>
<accession>A0A5J4TKP4</accession>
<gene>
    <name evidence="3" type="ORF">EZS28_046402</name>
</gene>
<proteinExistence type="predicted"/>
<dbReference type="InterPro" id="IPR036028">
    <property type="entry name" value="SH3-like_dom_sf"/>
</dbReference>
<sequence>MSTTDQYFEVIVNYGGVEGDANYISVKKGDQVRLIKKSKEWITIEKDGHIGKVPKRILVQKLNLISQIPMNLPILTAQPSPQIMNSMKTQNDKQPIKSVIPIDKQKSQIITSGQIEQ</sequence>
<feature type="domain" description="SH3" evidence="2">
    <location>
        <begin position="19"/>
        <end position="57"/>
    </location>
</feature>
<evidence type="ECO:0000259" key="2">
    <source>
        <dbReference type="Pfam" id="PF07653"/>
    </source>
</evidence>
<dbReference type="SUPFAM" id="SSF50044">
    <property type="entry name" value="SH3-domain"/>
    <property type="match status" value="1"/>
</dbReference>
<evidence type="ECO:0000256" key="1">
    <source>
        <dbReference type="ARBA" id="ARBA00022443"/>
    </source>
</evidence>
<evidence type="ECO:0000313" key="4">
    <source>
        <dbReference type="Proteomes" id="UP000324800"/>
    </source>
</evidence>
<dbReference type="EMBL" id="SNRW01030407">
    <property type="protein sequence ID" value="KAA6358071.1"/>
    <property type="molecule type" value="Genomic_DNA"/>
</dbReference>
<comment type="caution">
    <text evidence="3">The sequence shown here is derived from an EMBL/GenBank/DDBJ whole genome shotgun (WGS) entry which is preliminary data.</text>
</comment>
<organism evidence="3 4">
    <name type="scientific">Streblomastix strix</name>
    <dbReference type="NCBI Taxonomy" id="222440"/>
    <lineage>
        <taxon>Eukaryota</taxon>
        <taxon>Metamonada</taxon>
        <taxon>Preaxostyla</taxon>
        <taxon>Oxymonadida</taxon>
        <taxon>Streblomastigidae</taxon>
        <taxon>Streblomastix</taxon>
    </lineage>
</organism>
<dbReference type="Proteomes" id="UP000324800">
    <property type="component" value="Unassembled WGS sequence"/>
</dbReference>
<reference evidence="3 4" key="1">
    <citation type="submission" date="2019-03" db="EMBL/GenBank/DDBJ databases">
        <title>Single cell metagenomics reveals metabolic interactions within the superorganism composed of flagellate Streblomastix strix and complex community of Bacteroidetes bacteria on its surface.</title>
        <authorList>
            <person name="Treitli S.C."/>
            <person name="Kolisko M."/>
            <person name="Husnik F."/>
            <person name="Keeling P."/>
            <person name="Hampl V."/>
        </authorList>
    </citation>
    <scope>NUCLEOTIDE SEQUENCE [LARGE SCALE GENOMIC DNA]</scope>
    <source>
        <strain evidence="3">ST1C</strain>
    </source>
</reference>
<dbReference type="AlphaFoldDB" id="A0A5J4TKP4"/>
<dbReference type="InterPro" id="IPR001452">
    <property type="entry name" value="SH3_domain"/>
</dbReference>
<protein>
    <recommendedName>
        <fullName evidence="2">SH3 domain-containing protein</fullName>
    </recommendedName>
</protein>
<feature type="non-terminal residue" evidence="3">
    <location>
        <position position="117"/>
    </location>
</feature>
<name>A0A5J4TKP4_9EUKA</name>
<dbReference type="Pfam" id="PF07653">
    <property type="entry name" value="SH3_2"/>
    <property type="match status" value="1"/>
</dbReference>
<evidence type="ECO:0000313" key="3">
    <source>
        <dbReference type="EMBL" id="KAA6358071.1"/>
    </source>
</evidence>